<evidence type="ECO:0000313" key="4">
    <source>
        <dbReference type="Proteomes" id="UP001291653"/>
    </source>
</evidence>
<reference evidence="3 4" key="1">
    <citation type="submission" date="2022-10" db="EMBL/GenBank/DDBJ databases">
        <title>Draft genome sequence of Streptomyces sp. YSPA8.</title>
        <authorList>
            <person name="Moriuchi R."/>
            <person name="Dohra H."/>
            <person name="Yamamura H."/>
            <person name="Kodani S."/>
        </authorList>
    </citation>
    <scope>NUCLEOTIDE SEQUENCE [LARGE SCALE GENOMIC DNA]</scope>
    <source>
        <strain evidence="3 4">YSPA8</strain>
    </source>
</reference>
<organism evidence="3 4">
    <name type="scientific">Streptomyces yaizuensis</name>
    <dbReference type="NCBI Taxonomy" id="2989713"/>
    <lineage>
        <taxon>Bacteria</taxon>
        <taxon>Bacillati</taxon>
        <taxon>Actinomycetota</taxon>
        <taxon>Actinomycetes</taxon>
        <taxon>Kitasatosporales</taxon>
        <taxon>Streptomycetaceae</taxon>
        <taxon>Streptomyces</taxon>
    </lineage>
</organism>
<keyword evidence="4" id="KW-1185">Reference proteome</keyword>
<evidence type="ECO:0000256" key="1">
    <source>
        <dbReference type="SAM" id="MobiDB-lite"/>
    </source>
</evidence>
<feature type="signal peptide" evidence="2">
    <location>
        <begin position="1"/>
        <end position="18"/>
    </location>
</feature>
<feature type="region of interest" description="Disordered" evidence="1">
    <location>
        <begin position="141"/>
        <end position="162"/>
    </location>
</feature>
<dbReference type="Proteomes" id="UP001291653">
    <property type="component" value="Unassembled WGS sequence"/>
</dbReference>
<keyword evidence="2" id="KW-0732">Signal</keyword>
<evidence type="ECO:0000313" key="3">
    <source>
        <dbReference type="EMBL" id="GLF94023.1"/>
    </source>
</evidence>
<name>A0ABQ5NUI3_9ACTN</name>
<proteinExistence type="predicted"/>
<sequence>MRTKVYPGALRTSVAAGAVVLLTLTAACSSGGGGDGRGADRSATPPGPSVRAPAAGTLEELAALAGCVPDLQTDADELRQANCATDDGRYVLVTFATERGRRAWLDEADDYGGTHLVGGRWVAAGPERTLTAVRARLGGALERAAGHGSPGTGGEHEGHGKS</sequence>
<dbReference type="EMBL" id="BSBI01000002">
    <property type="protein sequence ID" value="GLF94023.1"/>
    <property type="molecule type" value="Genomic_DNA"/>
</dbReference>
<accession>A0ABQ5NUI3</accession>
<gene>
    <name evidence="3" type="ORF">SYYSPA8_07020</name>
</gene>
<comment type="caution">
    <text evidence="3">The sequence shown here is derived from an EMBL/GenBank/DDBJ whole genome shotgun (WGS) entry which is preliminary data.</text>
</comment>
<dbReference type="RefSeq" id="WP_323446090.1">
    <property type="nucleotide sequence ID" value="NZ_BSBI01000002.1"/>
</dbReference>
<dbReference type="PROSITE" id="PS51257">
    <property type="entry name" value="PROKAR_LIPOPROTEIN"/>
    <property type="match status" value="1"/>
</dbReference>
<evidence type="ECO:0000256" key="2">
    <source>
        <dbReference type="SAM" id="SignalP"/>
    </source>
</evidence>
<feature type="chain" id="PRO_5047360973" evidence="2">
    <location>
        <begin position="19"/>
        <end position="162"/>
    </location>
</feature>
<protein>
    <submittedName>
        <fullName evidence="3">Lipoprotein</fullName>
    </submittedName>
</protein>
<feature type="region of interest" description="Disordered" evidence="1">
    <location>
        <begin position="30"/>
        <end position="51"/>
    </location>
</feature>
<keyword evidence="3" id="KW-0449">Lipoprotein</keyword>